<reference evidence="2" key="1">
    <citation type="journal article" date="2017" name="Plant J.">
        <title>The pomegranate (Punica granatum L.) genome and the genomics of punicalagin biosynthesis.</title>
        <authorList>
            <person name="Qin G."/>
            <person name="Xu C."/>
            <person name="Ming R."/>
            <person name="Tang H."/>
            <person name="Guyot R."/>
            <person name="Kramer E.M."/>
            <person name="Hu Y."/>
            <person name="Yi X."/>
            <person name="Qi Y."/>
            <person name="Xu X."/>
            <person name="Gao Z."/>
            <person name="Pan H."/>
            <person name="Jian J."/>
            <person name="Tian Y."/>
            <person name="Yue Z."/>
            <person name="Xu Y."/>
        </authorList>
    </citation>
    <scope>NUCLEOTIDE SEQUENCE [LARGE SCALE GENOMIC DNA]</scope>
    <source>
        <strain evidence="2">cv. Dabenzi</strain>
    </source>
</reference>
<accession>A0A218WCE5</accession>
<proteinExistence type="predicted"/>
<dbReference type="EMBL" id="MTKT01004810">
    <property type="protein sequence ID" value="OWM70138.1"/>
    <property type="molecule type" value="Genomic_DNA"/>
</dbReference>
<evidence type="ECO:0000313" key="1">
    <source>
        <dbReference type="EMBL" id="OWM70138.1"/>
    </source>
</evidence>
<sequence length="50" mass="5629">MKDNMGMHAINGEANYYYKQLAFKFRFLFSHSSTNYPAPPSSAVGGEDTH</sequence>
<gene>
    <name evidence="1" type="ORF">CDL15_Pgr025988</name>
</gene>
<organism evidence="1 2">
    <name type="scientific">Punica granatum</name>
    <name type="common">Pomegranate</name>
    <dbReference type="NCBI Taxonomy" id="22663"/>
    <lineage>
        <taxon>Eukaryota</taxon>
        <taxon>Viridiplantae</taxon>
        <taxon>Streptophyta</taxon>
        <taxon>Embryophyta</taxon>
        <taxon>Tracheophyta</taxon>
        <taxon>Spermatophyta</taxon>
        <taxon>Magnoliopsida</taxon>
        <taxon>eudicotyledons</taxon>
        <taxon>Gunneridae</taxon>
        <taxon>Pentapetalae</taxon>
        <taxon>rosids</taxon>
        <taxon>malvids</taxon>
        <taxon>Myrtales</taxon>
        <taxon>Lythraceae</taxon>
        <taxon>Punica</taxon>
    </lineage>
</organism>
<protein>
    <submittedName>
        <fullName evidence="1">Uncharacterized protein</fullName>
    </submittedName>
</protein>
<dbReference type="Proteomes" id="UP000197138">
    <property type="component" value="Unassembled WGS sequence"/>
</dbReference>
<evidence type="ECO:0000313" key="2">
    <source>
        <dbReference type="Proteomes" id="UP000197138"/>
    </source>
</evidence>
<dbReference type="AlphaFoldDB" id="A0A218WCE5"/>
<comment type="caution">
    <text evidence="1">The sequence shown here is derived from an EMBL/GenBank/DDBJ whole genome shotgun (WGS) entry which is preliminary data.</text>
</comment>
<name>A0A218WCE5_PUNGR</name>